<proteinExistence type="predicted"/>
<dbReference type="Proteomes" id="UP000316095">
    <property type="component" value="Unassembled WGS sequence"/>
</dbReference>
<accession>A0A5C5XGU4</accession>
<feature type="transmembrane region" description="Helical" evidence="1">
    <location>
        <begin position="728"/>
        <end position="748"/>
    </location>
</feature>
<feature type="transmembrane region" description="Helical" evidence="1">
    <location>
        <begin position="903"/>
        <end position="924"/>
    </location>
</feature>
<keyword evidence="3" id="KW-1185">Reference proteome</keyword>
<feature type="transmembrane region" description="Helical" evidence="1">
    <location>
        <begin position="257"/>
        <end position="275"/>
    </location>
</feature>
<evidence type="ECO:0000313" key="3">
    <source>
        <dbReference type="Proteomes" id="UP000316095"/>
    </source>
</evidence>
<protein>
    <submittedName>
        <fullName evidence="2">Uncharacterized protein</fullName>
    </submittedName>
</protein>
<keyword evidence="1" id="KW-0812">Transmembrane</keyword>
<sequence length="948" mass="103683">MSASLEDYQFAIDFCRKQFRNWYENDLLNYQQFQQILRHYENESAQLTESLESARPLPEARPCSPHLIDVERRARAHEYLSQDLRFFQSQQYLPETSAQVFLRKVSISYSDLRKQLDQKSPVAKPQESLPKLSLIERMLDPKSLHALMMSGGGLLVIGLVIWLWSIGVFENSLVVAVCLGTANFVMIGGGAALARLTRYLTAGRSIALLGCLIMPLNLWFYDAQGLITLAHGGHLWIPALVCCLIYAAIARILKDALFVYTLVGGIAMTGLLFLADQQVGRFWEIISPASLLIVLGMICVHLERLFDEAAEIFKRSTFGKAFFRSGHIVMVAGLAVLFGGRVVGLLFDPIFAQLDWFPIPDVAVLRHVQFIALMLTCGATYTYLYSHFTVKQAGRFIYAALLTLIWTEIILLDLLAIPVTEQALLLVVAFTALLTSTTGLISTRLRKDENGQMTAQQPSSIVRIAGGSLTMIAVIMGSLEFLRWTMGSVFVQTAFQFDWIAVLTMAITAISAALMSVTLSRTNRKSSGEFYLDVTAVPSMIALLSGLHLAGLAWVYVLPIVAAVIGIGLLATRYQTDSSMSKACLRVLEVSSALLMTVGVGSWIGHFEYIPSEFYATCFRVLFAAEMAVIFGCFSVVSKRGTYVVLSAVSAWAAVWKLLVVVGFITYAPMLAASLIGLIAVFCSLQLKQKSRLLAVCLRDSGLSAITIGGLAGMLLTVNRVIGGDAQWALLGLMAGQAVAAFLASSLVKANGKSRGLIVIGILHLITGFLVINDLSVLTFFQRMEIFSIAAGILMLVAGHLGWHRETDEDNDGLVSLNLVLGSLLAAGPLLLGLLSQRFMGDAPAWGWIMFHEIGTLTIGLTLLGAGILCRIRSTTLAGMSSLIIYLISLIALIHVPDQLQTVSVYMMVGGATFFGVAVMLSVYRDRLLMVPDRIRNGEGVFSVLKWR</sequence>
<comment type="caution">
    <text evidence="2">The sequence shown here is derived from an EMBL/GenBank/DDBJ whole genome shotgun (WGS) entry which is preliminary data.</text>
</comment>
<feature type="transmembrane region" description="Helical" evidence="1">
    <location>
        <begin position="201"/>
        <end position="221"/>
    </location>
</feature>
<feature type="transmembrane region" description="Helical" evidence="1">
    <location>
        <begin position="671"/>
        <end position="689"/>
    </location>
</feature>
<feature type="transmembrane region" description="Helical" evidence="1">
    <location>
        <begin position="423"/>
        <end position="441"/>
    </location>
</feature>
<feature type="transmembrane region" description="Helical" evidence="1">
    <location>
        <begin position="583"/>
        <end position="602"/>
    </location>
</feature>
<name>A0A5C5XGU4_9PLAN</name>
<feature type="transmembrane region" description="Helical" evidence="1">
    <location>
        <begin position="281"/>
        <end position="300"/>
    </location>
</feature>
<feature type="transmembrane region" description="Helical" evidence="1">
    <location>
        <begin position="233"/>
        <end position="250"/>
    </location>
</feature>
<feature type="transmembrane region" description="Helical" evidence="1">
    <location>
        <begin position="530"/>
        <end position="547"/>
    </location>
</feature>
<feature type="transmembrane region" description="Helical" evidence="1">
    <location>
        <begin position="173"/>
        <end position="194"/>
    </location>
</feature>
<keyword evidence="1" id="KW-0472">Membrane</keyword>
<organism evidence="2 3">
    <name type="scientific">Rubinisphaera italica</name>
    <dbReference type="NCBI Taxonomy" id="2527969"/>
    <lineage>
        <taxon>Bacteria</taxon>
        <taxon>Pseudomonadati</taxon>
        <taxon>Planctomycetota</taxon>
        <taxon>Planctomycetia</taxon>
        <taxon>Planctomycetales</taxon>
        <taxon>Planctomycetaceae</taxon>
        <taxon>Rubinisphaera</taxon>
    </lineage>
</organism>
<feature type="transmembrane region" description="Helical" evidence="1">
    <location>
        <begin position="614"/>
        <end position="637"/>
    </location>
</feature>
<feature type="transmembrane region" description="Helical" evidence="1">
    <location>
        <begin position="877"/>
        <end position="897"/>
    </location>
</feature>
<gene>
    <name evidence="2" type="ORF">Pan54_31280</name>
</gene>
<dbReference type="OrthoDB" id="267417at2"/>
<feature type="transmembrane region" description="Helical" evidence="1">
    <location>
        <begin position="815"/>
        <end position="836"/>
    </location>
</feature>
<evidence type="ECO:0000256" key="1">
    <source>
        <dbReference type="SAM" id="Phobius"/>
    </source>
</evidence>
<dbReference type="AlphaFoldDB" id="A0A5C5XGU4"/>
<evidence type="ECO:0000313" key="2">
    <source>
        <dbReference type="EMBL" id="TWT62386.1"/>
    </source>
</evidence>
<feature type="transmembrane region" description="Helical" evidence="1">
    <location>
        <begin position="321"/>
        <end position="347"/>
    </location>
</feature>
<feature type="transmembrane region" description="Helical" evidence="1">
    <location>
        <begin position="146"/>
        <end position="167"/>
    </location>
</feature>
<feature type="transmembrane region" description="Helical" evidence="1">
    <location>
        <begin position="786"/>
        <end position="803"/>
    </location>
</feature>
<feature type="transmembrane region" description="Helical" evidence="1">
    <location>
        <begin position="367"/>
        <end position="384"/>
    </location>
</feature>
<keyword evidence="1" id="KW-1133">Transmembrane helix</keyword>
<feature type="transmembrane region" description="Helical" evidence="1">
    <location>
        <begin position="644"/>
        <end position="665"/>
    </location>
</feature>
<dbReference type="RefSeq" id="WP_146504253.1">
    <property type="nucleotide sequence ID" value="NZ_SJPG01000001.1"/>
</dbReference>
<feature type="transmembrane region" description="Helical" evidence="1">
    <location>
        <begin position="461"/>
        <end position="479"/>
    </location>
</feature>
<reference evidence="2 3" key="1">
    <citation type="submission" date="2019-02" db="EMBL/GenBank/DDBJ databases">
        <title>Deep-cultivation of Planctomycetes and their phenomic and genomic characterization uncovers novel biology.</title>
        <authorList>
            <person name="Wiegand S."/>
            <person name="Jogler M."/>
            <person name="Boedeker C."/>
            <person name="Pinto D."/>
            <person name="Vollmers J."/>
            <person name="Rivas-Marin E."/>
            <person name="Kohn T."/>
            <person name="Peeters S.H."/>
            <person name="Heuer A."/>
            <person name="Rast P."/>
            <person name="Oberbeckmann S."/>
            <person name="Bunk B."/>
            <person name="Jeske O."/>
            <person name="Meyerdierks A."/>
            <person name="Storesund J.E."/>
            <person name="Kallscheuer N."/>
            <person name="Luecker S."/>
            <person name="Lage O.M."/>
            <person name="Pohl T."/>
            <person name="Merkel B.J."/>
            <person name="Hornburger P."/>
            <person name="Mueller R.-W."/>
            <person name="Bruemmer F."/>
            <person name="Labrenz M."/>
            <person name="Spormann A.M."/>
            <person name="Op Den Camp H."/>
            <person name="Overmann J."/>
            <person name="Amann R."/>
            <person name="Jetten M.S.M."/>
            <person name="Mascher T."/>
            <person name="Medema M.H."/>
            <person name="Devos D.P."/>
            <person name="Kaster A.-K."/>
            <person name="Ovreas L."/>
            <person name="Rohde M."/>
            <person name="Galperin M.Y."/>
            <person name="Jogler C."/>
        </authorList>
    </citation>
    <scope>NUCLEOTIDE SEQUENCE [LARGE SCALE GENOMIC DNA]</scope>
    <source>
        <strain evidence="2 3">Pan54</strain>
    </source>
</reference>
<feature type="transmembrane region" description="Helical" evidence="1">
    <location>
        <begin position="757"/>
        <end position="780"/>
    </location>
</feature>
<dbReference type="EMBL" id="SJPG01000001">
    <property type="protein sequence ID" value="TWT62386.1"/>
    <property type="molecule type" value="Genomic_DNA"/>
</dbReference>
<feature type="transmembrane region" description="Helical" evidence="1">
    <location>
        <begin position="499"/>
        <end position="518"/>
    </location>
</feature>
<feature type="transmembrane region" description="Helical" evidence="1">
    <location>
        <begin position="396"/>
        <end position="417"/>
    </location>
</feature>
<feature type="transmembrane region" description="Helical" evidence="1">
    <location>
        <begin position="553"/>
        <end position="571"/>
    </location>
</feature>
<feature type="transmembrane region" description="Helical" evidence="1">
    <location>
        <begin position="848"/>
        <end position="870"/>
    </location>
</feature>
<feature type="transmembrane region" description="Helical" evidence="1">
    <location>
        <begin position="701"/>
        <end position="722"/>
    </location>
</feature>